<feature type="region of interest" description="Disordered" evidence="1">
    <location>
        <begin position="213"/>
        <end position="232"/>
    </location>
</feature>
<dbReference type="AlphaFoldDB" id="A0A8S3U2U5"/>
<feature type="compositionally biased region" description="Polar residues" evidence="1">
    <location>
        <begin position="213"/>
        <end position="225"/>
    </location>
</feature>
<evidence type="ECO:0000256" key="2">
    <source>
        <dbReference type="SAM" id="Phobius"/>
    </source>
</evidence>
<sequence length="403" mass="45759">MEDGLCVPCSWNTYGYQCIRMCNCELDQRCDNALGCVNASLITLPASTVSTTVITENETETQSTLLKTVAESEISNPTPTNNKNYGILDREIVIYSVVVACILVILGLSYLVLKNRQNTKLKLNITTTTHNTHSNRSHSLINSNLSIYDEIDENMIIENLNMVHINRSSIDDEPQTNADNTNYLHPIHLEDKSSNTSVSVKSVNNSYLSFNESDQTIHSDQSQRAQGDDDTTSYLHPYHTIDEDWEEKTHQYDITHISKNDTDDSSDSSTQMINDGYLQPYQPLKEGWKQLSHSYEAPVTVHQCQQSLMVPFLSNKESKEIENIDKDERQTMEEHNNYPSRSFYKDKTELSEKCQTISIENISDKTKLKHDDYFVGLMNSSKHEIAGAIDYNDAISISLNTKI</sequence>
<dbReference type="OrthoDB" id="10466562at2759"/>
<keyword evidence="4" id="KW-1185">Reference proteome</keyword>
<protein>
    <submittedName>
        <fullName evidence="3">Uncharacterized protein</fullName>
    </submittedName>
</protein>
<gene>
    <name evidence="3" type="ORF">MEDL_50292</name>
</gene>
<name>A0A8S3U2U5_MYTED</name>
<accession>A0A8S3U2U5</accession>
<comment type="caution">
    <text evidence="3">The sequence shown here is derived from an EMBL/GenBank/DDBJ whole genome shotgun (WGS) entry which is preliminary data.</text>
</comment>
<keyword evidence="2" id="KW-1133">Transmembrane helix</keyword>
<dbReference type="Proteomes" id="UP000683360">
    <property type="component" value="Unassembled WGS sequence"/>
</dbReference>
<keyword evidence="2" id="KW-0812">Transmembrane</keyword>
<organism evidence="3 4">
    <name type="scientific">Mytilus edulis</name>
    <name type="common">Blue mussel</name>
    <dbReference type="NCBI Taxonomy" id="6550"/>
    <lineage>
        <taxon>Eukaryota</taxon>
        <taxon>Metazoa</taxon>
        <taxon>Spiralia</taxon>
        <taxon>Lophotrochozoa</taxon>
        <taxon>Mollusca</taxon>
        <taxon>Bivalvia</taxon>
        <taxon>Autobranchia</taxon>
        <taxon>Pteriomorphia</taxon>
        <taxon>Mytilida</taxon>
        <taxon>Mytiloidea</taxon>
        <taxon>Mytilidae</taxon>
        <taxon>Mytilinae</taxon>
        <taxon>Mytilus</taxon>
    </lineage>
</organism>
<evidence type="ECO:0000256" key="1">
    <source>
        <dbReference type="SAM" id="MobiDB-lite"/>
    </source>
</evidence>
<feature type="transmembrane region" description="Helical" evidence="2">
    <location>
        <begin position="92"/>
        <end position="113"/>
    </location>
</feature>
<evidence type="ECO:0000313" key="4">
    <source>
        <dbReference type="Proteomes" id="UP000683360"/>
    </source>
</evidence>
<keyword evidence="2" id="KW-0472">Membrane</keyword>
<evidence type="ECO:0000313" key="3">
    <source>
        <dbReference type="EMBL" id="CAG2237835.1"/>
    </source>
</evidence>
<proteinExistence type="predicted"/>
<reference evidence="3" key="1">
    <citation type="submission" date="2021-03" db="EMBL/GenBank/DDBJ databases">
        <authorList>
            <person name="Bekaert M."/>
        </authorList>
    </citation>
    <scope>NUCLEOTIDE SEQUENCE</scope>
</reference>
<dbReference type="EMBL" id="CAJPWZ010002408">
    <property type="protein sequence ID" value="CAG2237835.1"/>
    <property type="molecule type" value="Genomic_DNA"/>
</dbReference>